<dbReference type="AlphaFoldDB" id="A0A0H3JZD5"/>
<reference evidence="8 9" key="1">
    <citation type="journal article" date="2007" name="Photosyn. Res.">
        <title>Complete nucleotide sequence of the freshwater unicellular cyanobacterium Synechococcus elongatus PCC 6301 chromosome: gene content and organization.</title>
        <authorList>
            <person name="Sugita C."/>
            <person name="Ogata K."/>
            <person name="Shikata M."/>
            <person name="Jikuya H."/>
            <person name="Takano J."/>
            <person name="Furumichi M."/>
            <person name="Kanehisa M."/>
            <person name="Omata T."/>
            <person name="Sugiura M."/>
            <person name="Sugita M."/>
        </authorList>
    </citation>
    <scope>NUCLEOTIDE SEQUENCE [LARGE SCALE GENOMIC DNA]</scope>
    <source>
        <strain evidence="9">ATCC 27144 / PCC 6301 / SAUG 1402/1</strain>
    </source>
</reference>
<keyword evidence="4 7" id="KW-0732">Signal</keyword>
<comment type="similarity">
    <text evidence="5">Belongs to the bacterial solute-binding protein 9 family.</text>
</comment>
<keyword evidence="3" id="KW-0479">Metal-binding</keyword>
<sequence length="345" mass="36961">MMMKITLGSAKALSLICATALLWGCQQPASRDRNQPKVVATTAVLCDLAQQIGSDSIDLTCLLQPDQDPHVYTPTPEDRRAVEEAQLVLYGGYDYEPSLIRIVQATQSAAPKLAVYEAAVPTPLLGGAHDHDHGEKAGDDHGHDHAEEKTAAATADADQTPDPHVWHDARNGIAIAQVVTQALSELQPAEASTYQQREQAIVAELQQIQAWIPQQIATIPANQRRLITTHDSFGYYARAYGLTESGAIAGLSTQEQPTPTRLTELVNSLRAAQVPTVFRETTSNPQLIGTVAQEAGVQVSAQPLYVEGPGGADSPAPSYQQMLIHNTCAIATGLGGRCQPPQRQS</sequence>
<evidence type="ECO:0000256" key="2">
    <source>
        <dbReference type="ARBA" id="ARBA00022448"/>
    </source>
</evidence>
<evidence type="ECO:0000256" key="7">
    <source>
        <dbReference type="SAM" id="SignalP"/>
    </source>
</evidence>
<dbReference type="GO" id="GO:0030313">
    <property type="term" value="C:cell envelope"/>
    <property type="evidence" value="ECO:0007669"/>
    <property type="project" value="UniProtKB-SubCell"/>
</dbReference>
<evidence type="ECO:0000256" key="4">
    <source>
        <dbReference type="ARBA" id="ARBA00022729"/>
    </source>
</evidence>
<keyword evidence="2 5" id="KW-0813">Transport</keyword>
<dbReference type="Pfam" id="PF01297">
    <property type="entry name" value="ZnuA"/>
    <property type="match status" value="1"/>
</dbReference>
<dbReference type="PRINTS" id="PR00690">
    <property type="entry name" value="ADHESNFAMILY"/>
</dbReference>
<dbReference type="eggNOG" id="COG0803">
    <property type="taxonomic scope" value="Bacteria"/>
</dbReference>
<dbReference type="InterPro" id="IPR006128">
    <property type="entry name" value="Lipoprotein_PsaA-like"/>
</dbReference>
<dbReference type="PANTHER" id="PTHR42953:SF1">
    <property type="entry name" value="METAL-BINDING PROTEIN HI_0362-RELATED"/>
    <property type="match status" value="1"/>
</dbReference>
<dbReference type="KEGG" id="syc:syc0237_d"/>
<protein>
    <submittedName>
        <fullName evidence="8">Mn transporter MntC</fullName>
    </submittedName>
</protein>
<evidence type="ECO:0000256" key="5">
    <source>
        <dbReference type="RuleBase" id="RU003512"/>
    </source>
</evidence>
<evidence type="ECO:0000256" key="6">
    <source>
        <dbReference type="SAM" id="MobiDB-lite"/>
    </source>
</evidence>
<dbReference type="SUPFAM" id="SSF53807">
    <property type="entry name" value="Helical backbone' metal receptor"/>
    <property type="match status" value="1"/>
</dbReference>
<dbReference type="Proteomes" id="UP000001175">
    <property type="component" value="Chromosome"/>
</dbReference>
<feature type="signal peptide" evidence="7">
    <location>
        <begin position="1"/>
        <end position="20"/>
    </location>
</feature>
<feature type="region of interest" description="Disordered" evidence="6">
    <location>
        <begin position="124"/>
        <end position="162"/>
    </location>
</feature>
<feature type="compositionally biased region" description="Basic and acidic residues" evidence="6">
    <location>
        <begin position="128"/>
        <end position="150"/>
    </location>
</feature>
<dbReference type="PANTHER" id="PTHR42953">
    <property type="entry name" value="HIGH-AFFINITY ZINC UPTAKE SYSTEM PROTEIN ZNUA-RELATED"/>
    <property type="match status" value="1"/>
</dbReference>
<dbReference type="GO" id="GO:0030001">
    <property type="term" value="P:metal ion transport"/>
    <property type="evidence" value="ECO:0007669"/>
    <property type="project" value="InterPro"/>
</dbReference>
<evidence type="ECO:0000313" key="9">
    <source>
        <dbReference type="Proteomes" id="UP000001175"/>
    </source>
</evidence>
<dbReference type="InterPro" id="IPR006129">
    <property type="entry name" value="AdhesinB"/>
</dbReference>
<evidence type="ECO:0000256" key="1">
    <source>
        <dbReference type="ARBA" id="ARBA00004196"/>
    </source>
</evidence>
<dbReference type="InterPro" id="IPR006127">
    <property type="entry name" value="ZnuA-like"/>
</dbReference>
<proteinExistence type="inferred from homology"/>
<gene>
    <name evidence="8" type="primary">mntC</name>
    <name evidence="8" type="ordered locus">syc0237_d</name>
</gene>
<dbReference type="Gene3D" id="3.40.50.1980">
    <property type="entry name" value="Nitrogenase molybdenum iron protein domain"/>
    <property type="match status" value="2"/>
</dbReference>
<accession>A0A0H3JZD5</accession>
<dbReference type="GO" id="GO:0007155">
    <property type="term" value="P:cell adhesion"/>
    <property type="evidence" value="ECO:0007669"/>
    <property type="project" value="InterPro"/>
</dbReference>
<organism evidence="8 9">
    <name type="scientific">Synechococcus sp. (strain ATCC 27144 / PCC 6301 / SAUG 1402/1)</name>
    <name type="common">Anacystis nidulans</name>
    <dbReference type="NCBI Taxonomy" id="269084"/>
    <lineage>
        <taxon>Bacteria</taxon>
        <taxon>Bacillati</taxon>
        <taxon>Cyanobacteriota</taxon>
        <taxon>Cyanophyceae</taxon>
        <taxon>Synechococcales</taxon>
        <taxon>Synechococcaceae</taxon>
        <taxon>Synechococcus</taxon>
    </lineage>
</organism>
<dbReference type="PRINTS" id="PR00691">
    <property type="entry name" value="ADHESINB"/>
</dbReference>
<evidence type="ECO:0000256" key="3">
    <source>
        <dbReference type="ARBA" id="ARBA00022723"/>
    </source>
</evidence>
<evidence type="ECO:0000313" key="8">
    <source>
        <dbReference type="EMBL" id="BAD78427.1"/>
    </source>
</evidence>
<dbReference type="EMBL" id="AP008231">
    <property type="protein sequence ID" value="BAD78427.1"/>
    <property type="molecule type" value="Genomic_DNA"/>
</dbReference>
<name>A0A0H3JZD5_SYNP6</name>
<dbReference type="GO" id="GO:0046872">
    <property type="term" value="F:metal ion binding"/>
    <property type="evidence" value="ECO:0007669"/>
    <property type="project" value="UniProtKB-KW"/>
</dbReference>
<dbReference type="InterPro" id="IPR050492">
    <property type="entry name" value="Bact_metal-bind_prot9"/>
</dbReference>
<comment type="subcellular location">
    <subcellularLocation>
        <location evidence="1">Cell envelope</location>
    </subcellularLocation>
</comment>
<feature type="chain" id="PRO_5002613247" evidence="7">
    <location>
        <begin position="21"/>
        <end position="345"/>
    </location>
</feature>